<dbReference type="OrthoDB" id="9969623at2"/>
<dbReference type="Proteomes" id="UP000005104">
    <property type="component" value="Chromosome"/>
</dbReference>
<sequence>MKEGAELKSPQESHIWNSDSPAHEARKEIAKEVIQLFAGKGMTYDECYKALEDTNEALMYRSRFVAL</sequence>
<organism evidence="2 3">
    <name type="scientific">Desulfosporosinus youngiae DSM 17734</name>
    <dbReference type="NCBI Taxonomy" id="768710"/>
    <lineage>
        <taxon>Bacteria</taxon>
        <taxon>Bacillati</taxon>
        <taxon>Bacillota</taxon>
        <taxon>Clostridia</taxon>
        <taxon>Eubacteriales</taxon>
        <taxon>Desulfitobacteriaceae</taxon>
        <taxon>Desulfosporosinus</taxon>
    </lineage>
</organism>
<evidence type="ECO:0000256" key="1">
    <source>
        <dbReference type="SAM" id="MobiDB-lite"/>
    </source>
</evidence>
<dbReference type="RefSeq" id="WP_007780335.1">
    <property type="nucleotide sequence ID" value="NZ_CM001441.1"/>
</dbReference>
<dbReference type="HOGENOM" id="CLU_2805539_0_0_9"/>
<dbReference type="EMBL" id="CM001441">
    <property type="protein sequence ID" value="EHQ88230.1"/>
    <property type="molecule type" value="Genomic_DNA"/>
</dbReference>
<accession>H5Y232</accession>
<reference evidence="2 3" key="1">
    <citation type="submission" date="2011-11" db="EMBL/GenBank/DDBJ databases">
        <title>The Noncontiguous Finished genome of Desulfosporosinus youngiae DSM 17734.</title>
        <authorList>
            <consortium name="US DOE Joint Genome Institute (JGI-PGF)"/>
            <person name="Lucas S."/>
            <person name="Han J."/>
            <person name="Lapidus A."/>
            <person name="Cheng J.-F."/>
            <person name="Goodwin L."/>
            <person name="Pitluck S."/>
            <person name="Peters L."/>
            <person name="Ovchinnikova G."/>
            <person name="Lu M."/>
            <person name="Land M.L."/>
            <person name="Hauser L."/>
            <person name="Pester M."/>
            <person name="Spring S."/>
            <person name="Ollivier B."/>
            <person name="Rattei T."/>
            <person name="Klenk H.-P."/>
            <person name="Wagner M."/>
            <person name="Loy A."/>
            <person name="Woyke T.J."/>
        </authorList>
    </citation>
    <scope>NUCLEOTIDE SEQUENCE [LARGE SCALE GENOMIC DNA]</scope>
    <source>
        <strain evidence="2 3">DSM 17734</strain>
    </source>
</reference>
<evidence type="ECO:0000313" key="2">
    <source>
        <dbReference type="EMBL" id="EHQ88230.1"/>
    </source>
</evidence>
<feature type="compositionally biased region" description="Basic and acidic residues" evidence="1">
    <location>
        <begin position="1"/>
        <end position="11"/>
    </location>
</feature>
<evidence type="ECO:0000313" key="3">
    <source>
        <dbReference type="Proteomes" id="UP000005104"/>
    </source>
</evidence>
<proteinExistence type="predicted"/>
<gene>
    <name evidence="2" type="ORF">DesyoDRAFT_1059</name>
</gene>
<name>H5Y232_9FIRM</name>
<protein>
    <submittedName>
        <fullName evidence="2">Uncharacterized protein</fullName>
    </submittedName>
</protein>
<dbReference type="AlphaFoldDB" id="H5Y232"/>
<dbReference type="STRING" id="768710.DesyoDRAFT_1059"/>
<keyword evidence="3" id="KW-1185">Reference proteome</keyword>
<feature type="region of interest" description="Disordered" evidence="1">
    <location>
        <begin position="1"/>
        <end position="23"/>
    </location>
</feature>